<evidence type="ECO:0000256" key="2">
    <source>
        <dbReference type="SAM" id="Phobius"/>
    </source>
</evidence>
<feature type="transmembrane region" description="Helical" evidence="2">
    <location>
        <begin position="104"/>
        <end position="125"/>
    </location>
</feature>
<proteinExistence type="predicted"/>
<evidence type="ECO:0000313" key="3">
    <source>
        <dbReference type="EMBL" id="MBU3063248.1"/>
    </source>
</evidence>
<name>A0ABS6AZE3_9NOCA</name>
<protein>
    <submittedName>
        <fullName evidence="3">Uncharacterized protein</fullName>
    </submittedName>
</protein>
<feature type="transmembrane region" description="Helical" evidence="2">
    <location>
        <begin position="197"/>
        <end position="219"/>
    </location>
</feature>
<feature type="region of interest" description="Disordered" evidence="1">
    <location>
        <begin position="1"/>
        <end position="38"/>
    </location>
</feature>
<gene>
    <name evidence="3" type="ORF">KO481_17140</name>
</gene>
<feature type="compositionally biased region" description="Low complexity" evidence="1">
    <location>
        <begin position="10"/>
        <end position="19"/>
    </location>
</feature>
<comment type="caution">
    <text evidence="3">The sequence shown here is derived from an EMBL/GenBank/DDBJ whole genome shotgun (WGS) entry which is preliminary data.</text>
</comment>
<accession>A0ABS6AZE3</accession>
<keyword evidence="2" id="KW-0812">Transmembrane</keyword>
<feature type="transmembrane region" description="Helical" evidence="2">
    <location>
        <begin position="161"/>
        <end position="185"/>
    </location>
</feature>
<sequence length="361" mass="38510">MSGRPRHGQPPDAAPAAPTDQPPLAPPAAAAAAAAADEPPRKSDVTSVFAVVGAVTSQAALISGLLFYFGWTYSHAYYGYFGVDVGMLGLSTSDYLLRSINVTFWPAILTVLPILVLLAAHHLLIRPAIDTARCQRQSAPAGIDPENDAETTRPPRPAKAWLAPALTTVFGLGVGLLGVVVVGILRRGDVGVRLGIYLPIALVVAVVLIGYVIALRARYQAPLAVPLAKSRSTTPTRPITPALSMLVLLALGFLGALWAVGLYGDREGQQRAESTAHNLTDSPSVVLDSVAKLAIPEGTATHVAPISAPDEKYHYQYSGLILLARAPGYYFLIPQNWEQRHDRVYIVRDTDNIRIDLALNP</sequence>
<dbReference type="RefSeq" id="WP_215918156.1">
    <property type="nucleotide sequence ID" value="NZ_JAHKNI010000005.1"/>
</dbReference>
<keyword evidence="4" id="KW-1185">Reference proteome</keyword>
<dbReference type="EMBL" id="JAHKNI010000005">
    <property type="protein sequence ID" value="MBU3063248.1"/>
    <property type="molecule type" value="Genomic_DNA"/>
</dbReference>
<feature type="transmembrane region" description="Helical" evidence="2">
    <location>
        <begin position="48"/>
        <end position="71"/>
    </location>
</feature>
<evidence type="ECO:0000256" key="1">
    <source>
        <dbReference type="SAM" id="MobiDB-lite"/>
    </source>
</evidence>
<evidence type="ECO:0000313" key="4">
    <source>
        <dbReference type="Proteomes" id="UP000733379"/>
    </source>
</evidence>
<dbReference type="Proteomes" id="UP000733379">
    <property type="component" value="Unassembled WGS sequence"/>
</dbReference>
<reference evidence="3 4" key="1">
    <citation type="submission" date="2021-06" db="EMBL/GenBank/DDBJ databases">
        <title>Actinomycetes sequencing.</title>
        <authorList>
            <person name="Shan Q."/>
        </authorList>
    </citation>
    <scope>NUCLEOTIDE SEQUENCE [LARGE SCALE GENOMIC DNA]</scope>
    <source>
        <strain evidence="3 4">NEAU-G5</strain>
    </source>
</reference>
<feature type="compositionally biased region" description="Low complexity" evidence="1">
    <location>
        <begin position="27"/>
        <end position="37"/>
    </location>
</feature>
<organism evidence="3 4">
    <name type="scientific">Nocardia albiluteola</name>
    <dbReference type="NCBI Taxonomy" id="2842303"/>
    <lineage>
        <taxon>Bacteria</taxon>
        <taxon>Bacillati</taxon>
        <taxon>Actinomycetota</taxon>
        <taxon>Actinomycetes</taxon>
        <taxon>Mycobacteriales</taxon>
        <taxon>Nocardiaceae</taxon>
        <taxon>Nocardia</taxon>
    </lineage>
</organism>
<feature type="transmembrane region" description="Helical" evidence="2">
    <location>
        <begin position="239"/>
        <end position="263"/>
    </location>
</feature>
<keyword evidence="2" id="KW-0472">Membrane</keyword>
<keyword evidence="2" id="KW-1133">Transmembrane helix</keyword>